<dbReference type="InParanoid" id="A0A1I5J035"/>
<keyword evidence="2" id="KW-0547">Nucleotide-binding</keyword>
<dbReference type="Proteomes" id="UP000183413">
    <property type="component" value="Unassembled WGS sequence"/>
</dbReference>
<dbReference type="SUPFAM" id="SSF52540">
    <property type="entry name" value="P-loop containing nucleoside triphosphate hydrolases"/>
    <property type="match status" value="1"/>
</dbReference>
<reference evidence="2 3" key="1">
    <citation type="submission" date="2016-10" db="EMBL/GenBank/DDBJ databases">
        <authorList>
            <person name="de Groot N.N."/>
        </authorList>
    </citation>
    <scope>NUCLEOTIDE SEQUENCE [LARGE SCALE GENOMIC DNA]</scope>
    <source>
        <strain evidence="2 3">DSM 43067</strain>
    </source>
</reference>
<dbReference type="InterPro" id="IPR052511">
    <property type="entry name" value="ATP-dep_Helicase"/>
</dbReference>
<accession>A0A1I5J035</accession>
<proteinExistence type="predicted"/>
<name>A0A1I5J035_9ACTN</name>
<organism evidence="2 3">
    <name type="scientific">Actinomadura madurae</name>
    <dbReference type="NCBI Taxonomy" id="1993"/>
    <lineage>
        <taxon>Bacteria</taxon>
        <taxon>Bacillati</taxon>
        <taxon>Actinomycetota</taxon>
        <taxon>Actinomycetes</taxon>
        <taxon>Streptosporangiales</taxon>
        <taxon>Thermomonosporaceae</taxon>
        <taxon>Actinomadura</taxon>
    </lineage>
</organism>
<dbReference type="PROSITE" id="PS51192">
    <property type="entry name" value="HELICASE_ATP_BIND_1"/>
    <property type="match status" value="1"/>
</dbReference>
<gene>
    <name evidence="2" type="ORF">SAMN04489713_108208</name>
</gene>
<dbReference type="InterPro" id="IPR027417">
    <property type="entry name" value="P-loop_NTPase"/>
</dbReference>
<dbReference type="RefSeq" id="WP_337959926.1">
    <property type="nucleotide sequence ID" value="NZ_FOVH01000008.1"/>
</dbReference>
<dbReference type="Pfam" id="PF00270">
    <property type="entry name" value="DEAD"/>
    <property type="match status" value="1"/>
</dbReference>
<keyword evidence="2" id="KW-0347">Helicase</keyword>
<sequence>MSGLLPLLTRMAAESWAAPPLLYLAPLKALLNNLLPRLETESLESMLVSTKVDQRRWFSGLRAVVVDEVHAFAGDDRGWHLLAVLERLARLTGRPVQRVGLSATVGNPDALLRWLQGSSRRPGQVIAPGVNLPARPDPHPVFTDGPGPAPDGEVQLDHVGSVAKRLAEATLSARLADLPGAEIVLGEPCRLL</sequence>
<dbReference type="InterPro" id="IPR014001">
    <property type="entry name" value="Helicase_ATP-bd"/>
</dbReference>
<dbReference type="PANTHER" id="PTHR47962:SF5">
    <property type="entry name" value="ATP-DEPENDENT HELICASE LHR-RELATED"/>
    <property type="match status" value="1"/>
</dbReference>
<dbReference type="AlphaFoldDB" id="A0A1I5J035"/>
<dbReference type="GO" id="GO:0004386">
    <property type="term" value="F:helicase activity"/>
    <property type="evidence" value="ECO:0007669"/>
    <property type="project" value="UniProtKB-KW"/>
</dbReference>
<keyword evidence="2" id="KW-0378">Hydrolase</keyword>
<dbReference type="GO" id="GO:0005524">
    <property type="term" value="F:ATP binding"/>
    <property type="evidence" value="ECO:0007669"/>
    <property type="project" value="InterPro"/>
</dbReference>
<dbReference type="EMBL" id="FOVH01000008">
    <property type="protein sequence ID" value="SFO66194.1"/>
    <property type="molecule type" value="Genomic_DNA"/>
</dbReference>
<dbReference type="PANTHER" id="PTHR47962">
    <property type="entry name" value="ATP-DEPENDENT HELICASE LHR-RELATED-RELATED"/>
    <property type="match status" value="1"/>
</dbReference>
<evidence type="ECO:0000259" key="1">
    <source>
        <dbReference type="PROSITE" id="PS51192"/>
    </source>
</evidence>
<protein>
    <submittedName>
        <fullName evidence="2">DEAD/DEAH box helicase</fullName>
    </submittedName>
</protein>
<evidence type="ECO:0000313" key="2">
    <source>
        <dbReference type="EMBL" id="SFO66194.1"/>
    </source>
</evidence>
<dbReference type="GO" id="GO:0016887">
    <property type="term" value="F:ATP hydrolysis activity"/>
    <property type="evidence" value="ECO:0007669"/>
    <property type="project" value="TreeGrafter"/>
</dbReference>
<dbReference type="InterPro" id="IPR011545">
    <property type="entry name" value="DEAD/DEAH_box_helicase_dom"/>
</dbReference>
<keyword evidence="2" id="KW-0067">ATP-binding</keyword>
<dbReference type="STRING" id="1993.SAMN04489713_108208"/>
<dbReference type="Gene3D" id="3.40.50.300">
    <property type="entry name" value="P-loop containing nucleotide triphosphate hydrolases"/>
    <property type="match status" value="1"/>
</dbReference>
<dbReference type="GO" id="GO:0003677">
    <property type="term" value="F:DNA binding"/>
    <property type="evidence" value="ECO:0007669"/>
    <property type="project" value="TreeGrafter"/>
</dbReference>
<evidence type="ECO:0000313" key="3">
    <source>
        <dbReference type="Proteomes" id="UP000183413"/>
    </source>
</evidence>
<feature type="domain" description="Helicase ATP-binding" evidence="1">
    <location>
        <begin position="1"/>
        <end position="123"/>
    </location>
</feature>
<keyword evidence="3" id="KW-1185">Reference proteome</keyword>
<dbReference type="eggNOG" id="COG1201">
    <property type="taxonomic scope" value="Bacteria"/>
</dbReference>